<evidence type="ECO:0000313" key="1">
    <source>
        <dbReference type="EMBL" id="TCS95514.1"/>
    </source>
</evidence>
<organism evidence="1 2">
    <name type="scientific">Hazenella coriacea</name>
    <dbReference type="NCBI Taxonomy" id="1179467"/>
    <lineage>
        <taxon>Bacteria</taxon>
        <taxon>Bacillati</taxon>
        <taxon>Bacillota</taxon>
        <taxon>Bacilli</taxon>
        <taxon>Bacillales</taxon>
        <taxon>Thermoactinomycetaceae</taxon>
        <taxon>Hazenella</taxon>
    </lineage>
</organism>
<evidence type="ECO:0000313" key="2">
    <source>
        <dbReference type="Proteomes" id="UP000294937"/>
    </source>
</evidence>
<keyword evidence="2" id="KW-1185">Reference proteome</keyword>
<dbReference type="Pfam" id="PF14116">
    <property type="entry name" value="YyzF"/>
    <property type="match status" value="1"/>
</dbReference>
<reference evidence="1 2" key="1">
    <citation type="submission" date="2019-03" db="EMBL/GenBank/DDBJ databases">
        <title>Genomic Encyclopedia of Type Strains, Phase IV (KMG-IV): sequencing the most valuable type-strain genomes for metagenomic binning, comparative biology and taxonomic classification.</title>
        <authorList>
            <person name="Goeker M."/>
        </authorList>
    </citation>
    <scope>NUCLEOTIDE SEQUENCE [LARGE SCALE GENOMIC DNA]</scope>
    <source>
        <strain evidence="1 2">DSM 45707</strain>
    </source>
</reference>
<dbReference type="EMBL" id="SMAG01000002">
    <property type="protein sequence ID" value="TCS95514.1"/>
    <property type="molecule type" value="Genomic_DNA"/>
</dbReference>
<accession>A0A4R3LB41</accession>
<dbReference type="NCBIfam" id="TIGR04129">
    <property type="entry name" value="CxxH_BA5709"/>
    <property type="match status" value="1"/>
</dbReference>
<gene>
    <name evidence="1" type="ORF">EDD58_10287</name>
</gene>
<name>A0A4R3LB41_9BACL</name>
<dbReference type="OrthoDB" id="1652387at2"/>
<dbReference type="RefSeq" id="WP_131923517.1">
    <property type="nucleotide sequence ID" value="NZ_SMAG01000002.1"/>
</dbReference>
<dbReference type="InterPro" id="IPR025626">
    <property type="entry name" value="YyzF"/>
</dbReference>
<sequence length="66" mass="7755">MKSPQHIWYACQNDLDLVLDDIIDQYSVAPDLELIEQGKQVCHWCQQPAEYILTIEQEESEPIHEN</sequence>
<dbReference type="AlphaFoldDB" id="A0A4R3LB41"/>
<dbReference type="Proteomes" id="UP000294937">
    <property type="component" value="Unassembled WGS sequence"/>
</dbReference>
<comment type="caution">
    <text evidence="1">The sequence shown here is derived from an EMBL/GenBank/DDBJ whole genome shotgun (WGS) entry which is preliminary data.</text>
</comment>
<protein>
    <submittedName>
        <fullName evidence="1">CxxH/CxxC protein (TIGR04129 family)</fullName>
    </submittedName>
</protein>
<proteinExistence type="predicted"/>